<keyword evidence="3" id="KW-1185">Reference proteome</keyword>
<protein>
    <submittedName>
        <fullName evidence="2">Uncharacterized protein</fullName>
    </submittedName>
</protein>
<feature type="compositionally biased region" description="Basic and acidic residues" evidence="1">
    <location>
        <begin position="12"/>
        <end position="24"/>
    </location>
</feature>
<evidence type="ECO:0000313" key="2">
    <source>
        <dbReference type="EMBL" id="KNC86906.1"/>
    </source>
</evidence>
<reference evidence="2 3" key="1">
    <citation type="submission" date="2011-02" db="EMBL/GenBank/DDBJ databases">
        <title>The Genome Sequence of Sphaeroforma arctica JP610.</title>
        <authorList>
            <consortium name="The Broad Institute Genome Sequencing Platform"/>
            <person name="Russ C."/>
            <person name="Cuomo C."/>
            <person name="Young S.K."/>
            <person name="Zeng Q."/>
            <person name="Gargeya S."/>
            <person name="Alvarado L."/>
            <person name="Berlin A."/>
            <person name="Chapman S.B."/>
            <person name="Chen Z."/>
            <person name="Freedman E."/>
            <person name="Gellesch M."/>
            <person name="Goldberg J."/>
            <person name="Griggs A."/>
            <person name="Gujja S."/>
            <person name="Heilman E."/>
            <person name="Heiman D."/>
            <person name="Howarth C."/>
            <person name="Mehta T."/>
            <person name="Neiman D."/>
            <person name="Pearson M."/>
            <person name="Roberts A."/>
            <person name="Saif S."/>
            <person name="Shea T."/>
            <person name="Shenoy N."/>
            <person name="Sisk P."/>
            <person name="Stolte C."/>
            <person name="Sykes S."/>
            <person name="White J."/>
            <person name="Yandava C."/>
            <person name="Burger G."/>
            <person name="Gray M.W."/>
            <person name="Holland P.W.H."/>
            <person name="King N."/>
            <person name="Lang F.B.F."/>
            <person name="Roger A.J."/>
            <person name="Ruiz-Trillo I."/>
            <person name="Haas B."/>
            <person name="Nusbaum C."/>
            <person name="Birren B."/>
        </authorList>
    </citation>
    <scope>NUCLEOTIDE SEQUENCE [LARGE SCALE GENOMIC DNA]</scope>
    <source>
        <strain evidence="2 3">JP610</strain>
    </source>
</reference>
<dbReference type="EMBL" id="KQ241630">
    <property type="protein sequence ID" value="KNC86906.1"/>
    <property type="molecule type" value="Genomic_DNA"/>
</dbReference>
<feature type="region of interest" description="Disordered" evidence="1">
    <location>
        <begin position="1"/>
        <end position="24"/>
    </location>
</feature>
<proteinExistence type="predicted"/>
<evidence type="ECO:0000313" key="3">
    <source>
        <dbReference type="Proteomes" id="UP000054560"/>
    </source>
</evidence>
<evidence type="ECO:0000256" key="1">
    <source>
        <dbReference type="SAM" id="MobiDB-lite"/>
    </source>
</evidence>
<name>A0A0L0GDE5_9EUKA</name>
<organism evidence="2 3">
    <name type="scientific">Sphaeroforma arctica JP610</name>
    <dbReference type="NCBI Taxonomy" id="667725"/>
    <lineage>
        <taxon>Eukaryota</taxon>
        <taxon>Ichthyosporea</taxon>
        <taxon>Ichthyophonida</taxon>
        <taxon>Sphaeroforma</taxon>
    </lineage>
</organism>
<dbReference type="GeneID" id="25901455"/>
<gene>
    <name evidence="2" type="ORF">SARC_00951</name>
</gene>
<dbReference type="RefSeq" id="XP_014160808.1">
    <property type="nucleotide sequence ID" value="XM_014305333.1"/>
</dbReference>
<dbReference type="Proteomes" id="UP000054560">
    <property type="component" value="Unassembled WGS sequence"/>
</dbReference>
<accession>A0A0L0GDE5</accession>
<dbReference type="AlphaFoldDB" id="A0A0L0GDE5"/>
<sequence>MQFTKPAPIEIRQTDEDNNELKDESDMTIFEDEKISELIDSGMDIVQGFESEDVMSNLAAGQALGTVRLCT</sequence>